<feature type="transmembrane region" description="Helical" evidence="6">
    <location>
        <begin position="29"/>
        <end position="50"/>
    </location>
</feature>
<evidence type="ECO:0000313" key="7">
    <source>
        <dbReference type="EMBL" id="WNY29268.1"/>
    </source>
</evidence>
<feature type="transmembrane region" description="Helical" evidence="6">
    <location>
        <begin position="99"/>
        <end position="120"/>
    </location>
</feature>
<keyword evidence="5 6" id="KW-0472">Membrane</keyword>
<accession>A0AA96VCE0</accession>
<dbReference type="PANTHER" id="PTHR34583:SF2">
    <property type="entry name" value="ANTIPORTER SUBUNIT MNHC2-RELATED"/>
    <property type="match status" value="1"/>
</dbReference>
<dbReference type="PANTHER" id="PTHR34583">
    <property type="entry name" value="ANTIPORTER SUBUNIT MNHC2-RELATED"/>
    <property type="match status" value="1"/>
</dbReference>
<dbReference type="GO" id="GO:0005886">
    <property type="term" value="C:plasma membrane"/>
    <property type="evidence" value="ECO:0007669"/>
    <property type="project" value="UniProtKB-SubCell"/>
</dbReference>
<name>A0AA96VCE0_9EURY</name>
<dbReference type="InterPro" id="IPR039428">
    <property type="entry name" value="NUOK/Mnh_C1-like"/>
</dbReference>
<sequence length="139" mass="15186">MTEVFTALTISLVFGIGVYMILRRDIMKIAVGFSLISHSINLTIVTSGVFRGTLVPIITETINEHAGFIFTDDFSNGILAPIITGFTENNSFVDPLTQALVLTAIVISFATTAILLTLAYRISEEYGTTDVDELRRLHG</sequence>
<evidence type="ECO:0000256" key="3">
    <source>
        <dbReference type="ARBA" id="ARBA00022692"/>
    </source>
</evidence>
<evidence type="ECO:0000256" key="5">
    <source>
        <dbReference type="ARBA" id="ARBA00023136"/>
    </source>
</evidence>
<evidence type="ECO:0000256" key="6">
    <source>
        <dbReference type="SAM" id="Phobius"/>
    </source>
</evidence>
<dbReference type="NCBIfam" id="NF009304">
    <property type="entry name" value="PRK12661.1"/>
    <property type="match status" value="1"/>
</dbReference>
<dbReference type="Proteomes" id="UP001302662">
    <property type="component" value="Chromosome"/>
</dbReference>
<proteinExistence type="predicted"/>
<protein>
    <submittedName>
        <fullName evidence="7">Na(+)/H(+) antiporter subunit C</fullName>
    </submittedName>
</protein>
<dbReference type="InterPro" id="IPR050601">
    <property type="entry name" value="CPA3_antiporter_subunitC"/>
</dbReference>
<reference evidence="7 8" key="1">
    <citation type="submission" date="2023-07" db="EMBL/GenBank/DDBJ databases">
        <title>Closed genome sequence of Methanimicrococcus sp. Es2.</title>
        <authorList>
            <person name="Protasov E."/>
            <person name="Platt K."/>
            <person name="Reeh H."/>
            <person name="Poehlein A."/>
            <person name="Daniel R."/>
            <person name="Brune A."/>
        </authorList>
    </citation>
    <scope>NUCLEOTIDE SEQUENCE [LARGE SCALE GENOMIC DNA]</scope>
    <source>
        <strain evidence="7 8">Es2</strain>
    </source>
</reference>
<keyword evidence="3 6" id="KW-0812">Transmembrane</keyword>
<dbReference type="GeneID" id="85197959"/>
<evidence type="ECO:0000256" key="1">
    <source>
        <dbReference type="ARBA" id="ARBA00004651"/>
    </source>
</evidence>
<evidence type="ECO:0000313" key="8">
    <source>
        <dbReference type="Proteomes" id="UP001302662"/>
    </source>
</evidence>
<dbReference type="Pfam" id="PF00420">
    <property type="entry name" value="Oxidored_q2"/>
    <property type="match status" value="1"/>
</dbReference>
<keyword evidence="8" id="KW-1185">Reference proteome</keyword>
<comment type="subcellular location">
    <subcellularLocation>
        <location evidence="1">Cell membrane</location>
        <topology evidence="1">Multi-pass membrane protein</topology>
    </subcellularLocation>
</comment>
<dbReference type="AlphaFoldDB" id="A0AA96VCE0"/>
<feature type="transmembrane region" description="Helical" evidence="6">
    <location>
        <begin position="6"/>
        <end position="22"/>
    </location>
</feature>
<dbReference type="RefSeq" id="WP_316559254.1">
    <property type="nucleotide sequence ID" value="NZ_CP131062.1"/>
</dbReference>
<keyword evidence="4 6" id="KW-1133">Transmembrane helix</keyword>
<evidence type="ECO:0000256" key="2">
    <source>
        <dbReference type="ARBA" id="ARBA00022475"/>
    </source>
</evidence>
<dbReference type="Gene3D" id="1.10.287.3510">
    <property type="match status" value="1"/>
</dbReference>
<evidence type="ECO:0000256" key="4">
    <source>
        <dbReference type="ARBA" id="ARBA00022989"/>
    </source>
</evidence>
<dbReference type="KEGG" id="mees:MmiEs2_14930"/>
<organism evidence="7 8">
    <name type="scientific">Methanimicrococcus stummii</name>
    <dbReference type="NCBI Taxonomy" id="3028294"/>
    <lineage>
        <taxon>Archaea</taxon>
        <taxon>Methanobacteriati</taxon>
        <taxon>Methanobacteriota</taxon>
        <taxon>Stenosarchaea group</taxon>
        <taxon>Methanomicrobia</taxon>
        <taxon>Methanosarcinales</taxon>
        <taxon>Methanosarcinaceae</taxon>
        <taxon>Methanimicrococcus</taxon>
    </lineage>
</organism>
<keyword evidence="2" id="KW-1003">Cell membrane</keyword>
<gene>
    <name evidence="7" type="primary">mrpC</name>
    <name evidence="7" type="ORF">MmiEs2_14930</name>
</gene>
<dbReference type="EMBL" id="CP131062">
    <property type="protein sequence ID" value="WNY29268.1"/>
    <property type="molecule type" value="Genomic_DNA"/>
</dbReference>